<sequence length="174" mass="20092">MKKKFDFSAEIESAEARTNQENYEEENRLLKVNVEELMKLNDNIHEMRTMVQKLANAVQQYEYKIADATLKQTENLGNGLVNKLSNELDVQYSKFEVRMKKLKDEDGIRVPSRVFYILVICLACLFCFFICTMAANIHLLNSSLLWKIFGWSIGIAFVSIGLVIVIPKLMEESK</sequence>
<name>A0A1H4D4U0_9BACE</name>
<keyword evidence="2" id="KW-0812">Transmembrane</keyword>
<feature type="coiled-coil region" evidence="1">
    <location>
        <begin position="13"/>
        <end position="105"/>
    </location>
</feature>
<evidence type="ECO:0000313" key="3">
    <source>
        <dbReference type="EMBL" id="SEA67647.1"/>
    </source>
</evidence>
<protein>
    <recommendedName>
        <fullName evidence="5">Transmembrane protein</fullName>
    </recommendedName>
</protein>
<evidence type="ECO:0000256" key="2">
    <source>
        <dbReference type="SAM" id="Phobius"/>
    </source>
</evidence>
<keyword evidence="1" id="KW-0175">Coiled coil</keyword>
<proteinExistence type="predicted"/>
<reference evidence="3 4" key="1">
    <citation type="submission" date="2016-10" db="EMBL/GenBank/DDBJ databases">
        <authorList>
            <person name="de Groot N.N."/>
        </authorList>
    </citation>
    <scope>NUCLEOTIDE SEQUENCE [LARGE SCALE GENOMIC DNA]</scope>
    <source>
        <strain evidence="3 4">NLAE-zl-G339</strain>
    </source>
</reference>
<dbReference type="RefSeq" id="WP_074706310.1">
    <property type="nucleotide sequence ID" value="NZ_FNRP01000010.1"/>
</dbReference>
<dbReference type="Proteomes" id="UP000183040">
    <property type="component" value="Unassembled WGS sequence"/>
</dbReference>
<keyword evidence="2" id="KW-1133">Transmembrane helix</keyword>
<feature type="transmembrane region" description="Helical" evidence="2">
    <location>
        <begin position="114"/>
        <end position="138"/>
    </location>
</feature>
<organism evidence="3 4">
    <name type="scientific">Bacteroides xylanisolvens</name>
    <dbReference type="NCBI Taxonomy" id="371601"/>
    <lineage>
        <taxon>Bacteria</taxon>
        <taxon>Pseudomonadati</taxon>
        <taxon>Bacteroidota</taxon>
        <taxon>Bacteroidia</taxon>
        <taxon>Bacteroidales</taxon>
        <taxon>Bacteroidaceae</taxon>
        <taxon>Bacteroides</taxon>
    </lineage>
</organism>
<accession>A0A1H4D4U0</accession>
<dbReference type="AlphaFoldDB" id="A0A1H4D4U0"/>
<dbReference type="EMBL" id="FNRP01000010">
    <property type="protein sequence ID" value="SEA67647.1"/>
    <property type="molecule type" value="Genomic_DNA"/>
</dbReference>
<evidence type="ECO:0008006" key="5">
    <source>
        <dbReference type="Google" id="ProtNLM"/>
    </source>
</evidence>
<gene>
    <name evidence="3" type="ORF">SAMN04487924_110176</name>
</gene>
<evidence type="ECO:0000256" key="1">
    <source>
        <dbReference type="SAM" id="Coils"/>
    </source>
</evidence>
<keyword evidence="2" id="KW-0472">Membrane</keyword>
<evidence type="ECO:0000313" key="4">
    <source>
        <dbReference type="Proteomes" id="UP000183040"/>
    </source>
</evidence>
<feature type="transmembrane region" description="Helical" evidence="2">
    <location>
        <begin position="144"/>
        <end position="166"/>
    </location>
</feature>